<keyword evidence="1" id="KW-0547">Nucleotide-binding</keyword>
<dbReference type="InterPro" id="IPR027417">
    <property type="entry name" value="P-loop_NTPase"/>
</dbReference>
<evidence type="ECO:0000256" key="1">
    <source>
        <dbReference type="ARBA" id="ARBA00022741"/>
    </source>
</evidence>
<dbReference type="Pfam" id="PF01121">
    <property type="entry name" value="CoaE"/>
    <property type="match status" value="1"/>
</dbReference>
<dbReference type="PANTHER" id="PTHR10695:SF46">
    <property type="entry name" value="BIFUNCTIONAL COENZYME A SYNTHASE-RELATED"/>
    <property type="match status" value="1"/>
</dbReference>
<reference evidence="3 4" key="1">
    <citation type="journal article" date="2019" name="PLoS Negl. Trop. Dis.">
        <title>Whole genome sequencing of Entamoeba nuttalli reveals mammalian host-related molecular signatures and a novel octapeptide-repeat surface protein.</title>
        <authorList>
            <person name="Tanaka M."/>
            <person name="Makiuchi T."/>
            <person name="Komiyama T."/>
            <person name="Shiina T."/>
            <person name="Osaki K."/>
            <person name="Tachibana H."/>
        </authorList>
    </citation>
    <scope>NUCLEOTIDE SEQUENCE [LARGE SCALE GENOMIC DNA]</scope>
    <source>
        <strain evidence="3 4">P19-061405</strain>
    </source>
</reference>
<name>A0ABQ0DJ17_9EUKA</name>
<evidence type="ECO:0000313" key="4">
    <source>
        <dbReference type="Proteomes" id="UP001628156"/>
    </source>
</evidence>
<dbReference type="EMBL" id="BAAFRS010000121">
    <property type="protein sequence ID" value="GAB1222838.1"/>
    <property type="molecule type" value="Genomic_DNA"/>
</dbReference>
<dbReference type="Gene3D" id="3.40.50.300">
    <property type="entry name" value="P-loop containing nucleotide triphosphate hydrolases"/>
    <property type="match status" value="1"/>
</dbReference>
<protein>
    <recommendedName>
        <fullName evidence="5">Dephospho-CoA kinase</fullName>
    </recommendedName>
</protein>
<dbReference type="SUPFAM" id="SSF52540">
    <property type="entry name" value="P-loop containing nucleoside triphosphate hydrolases"/>
    <property type="match status" value="1"/>
</dbReference>
<accession>A0ABQ0DJ17</accession>
<keyword evidence="2" id="KW-0067">ATP-binding</keyword>
<evidence type="ECO:0000313" key="3">
    <source>
        <dbReference type="EMBL" id="GAB1222838.1"/>
    </source>
</evidence>
<comment type="caution">
    <text evidence="3">The sequence shown here is derived from an EMBL/GenBank/DDBJ whole genome shotgun (WGS) entry which is preliminary data.</text>
</comment>
<dbReference type="PROSITE" id="PS51219">
    <property type="entry name" value="DPCK"/>
    <property type="match status" value="1"/>
</dbReference>
<dbReference type="InterPro" id="IPR001977">
    <property type="entry name" value="Depp_CoAkinase"/>
</dbReference>
<sequence>MVFVIGITGRICSGKSTLSKTLIKRKIPVIDCDKLGHELYQKGSIVYNDFIKLFGKEVVGVDGSIDRKKLSELVFSNPQNVKIISDLTWPAIYILLQERIKLLEKEGHPIVGVEAALLIRANWSIVNIIWETRIDEAETIKRLKTRNGLSEEQAKKRIQSQPTQEEYDNKSQVQINTMGTIEETAALINKEVDKLLEQLKITLN</sequence>
<gene>
    <name evidence="3" type="ORF">ENUP19_0121G0199</name>
</gene>
<dbReference type="NCBIfam" id="TIGR00152">
    <property type="entry name" value="dephospho-CoA kinase"/>
    <property type="match status" value="1"/>
</dbReference>
<proteinExistence type="inferred from homology"/>
<dbReference type="PANTHER" id="PTHR10695">
    <property type="entry name" value="DEPHOSPHO-COA KINASE-RELATED"/>
    <property type="match status" value="1"/>
</dbReference>
<dbReference type="Proteomes" id="UP001628156">
    <property type="component" value="Unassembled WGS sequence"/>
</dbReference>
<evidence type="ECO:0008006" key="5">
    <source>
        <dbReference type="Google" id="ProtNLM"/>
    </source>
</evidence>
<organism evidence="3 4">
    <name type="scientific">Entamoeba nuttalli</name>
    <dbReference type="NCBI Taxonomy" id="412467"/>
    <lineage>
        <taxon>Eukaryota</taxon>
        <taxon>Amoebozoa</taxon>
        <taxon>Evosea</taxon>
        <taxon>Archamoebae</taxon>
        <taxon>Mastigamoebida</taxon>
        <taxon>Entamoebidae</taxon>
        <taxon>Entamoeba</taxon>
    </lineage>
</organism>
<dbReference type="CDD" id="cd02022">
    <property type="entry name" value="DPCK"/>
    <property type="match status" value="1"/>
</dbReference>
<evidence type="ECO:0000256" key="2">
    <source>
        <dbReference type="ARBA" id="ARBA00022840"/>
    </source>
</evidence>
<dbReference type="HAMAP" id="MF_00376">
    <property type="entry name" value="Dephospho_CoA_kinase"/>
    <property type="match status" value="1"/>
</dbReference>
<keyword evidence="4" id="KW-1185">Reference proteome</keyword>